<keyword evidence="3" id="KW-1185">Reference proteome</keyword>
<evidence type="ECO:0000313" key="2">
    <source>
        <dbReference type="EMBL" id="MEY8043002.1"/>
    </source>
</evidence>
<reference evidence="2 3" key="1">
    <citation type="submission" date="2024-08" db="EMBL/GenBank/DDBJ databases">
        <title>Genome mining of Saccharopolyspora cebuensis PGLac3 from Nigerian medicinal plant.</title>
        <authorList>
            <person name="Ezeobiora C.E."/>
            <person name="Igbokwe N.H."/>
            <person name="Amin D.H."/>
            <person name="Mendie U.E."/>
        </authorList>
    </citation>
    <scope>NUCLEOTIDE SEQUENCE [LARGE SCALE GENOMIC DNA]</scope>
    <source>
        <strain evidence="2 3">PGLac3</strain>
    </source>
</reference>
<dbReference type="InterPro" id="IPR027051">
    <property type="entry name" value="XdhC_Rossmann_dom"/>
</dbReference>
<dbReference type="RefSeq" id="WP_345366819.1">
    <property type="nucleotide sequence ID" value="NZ_BAABII010000016.1"/>
</dbReference>
<dbReference type="EMBL" id="JBGEHV010000073">
    <property type="protein sequence ID" value="MEY8043002.1"/>
    <property type="molecule type" value="Genomic_DNA"/>
</dbReference>
<protein>
    <submittedName>
        <fullName evidence="2">XdhC family protein</fullName>
    </submittedName>
</protein>
<proteinExistence type="predicted"/>
<feature type="domain" description="XdhC Rossmann" evidence="1">
    <location>
        <begin position="23"/>
        <end position="156"/>
    </location>
</feature>
<dbReference type="InterPro" id="IPR052698">
    <property type="entry name" value="MoCofactor_Util/Proc"/>
</dbReference>
<dbReference type="PANTHER" id="PTHR30388">
    <property type="entry name" value="ALDEHYDE OXIDOREDUCTASE MOLYBDENUM COFACTOR ASSEMBLY PROTEIN"/>
    <property type="match status" value="1"/>
</dbReference>
<dbReference type="Gene3D" id="3.40.50.720">
    <property type="entry name" value="NAD(P)-binding Rossmann-like Domain"/>
    <property type="match status" value="1"/>
</dbReference>
<dbReference type="Proteomes" id="UP001564626">
    <property type="component" value="Unassembled WGS sequence"/>
</dbReference>
<dbReference type="Pfam" id="PF13478">
    <property type="entry name" value="XdhC_C"/>
    <property type="match status" value="1"/>
</dbReference>
<dbReference type="PANTHER" id="PTHR30388:SF6">
    <property type="entry name" value="XANTHINE DEHYDROGENASE SUBUNIT A-RELATED"/>
    <property type="match status" value="1"/>
</dbReference>
<evidence type="ECO:0000259" key="1">
    <source>
        <dbReference type="Pfam" id="PF13478"/>
    </source>
</evidence>
<gene>
    <name evidence="2" type="ORF">AB8O55_26650</name>
</gene>
<evidence type="ECO:0000313" key="3">
    <source>
        <dbReference type="Proteomes" id="UP001564626"/>
    </source>
</evidence>
<organism evidence="2 3">
    <name type="scientific">Saccharopolyspora cebuensis</name>
    <dbReference type="NCBI Taxonomy" id="418759"/>
    <lineage>
        <taxon>Bacteria</taxon>
        <taxon>Bacillati</taxon>
        <taxon>Actinomycetota</taxon>
        <taxon>Actinomycetes</taxon>
        <taxon>Pseudonocardiales</taxon>
        <taxon>Pseudonocardiaceae</taxon>
        <taxon>Saccharopolyspora</taxon>
    </lineage>
</organism>
<accession>A0ABV4CS22</accession>
<sequence>MIDDSACGVAHGGAADDPEVRVLVAVFASPVSGYLLRYARDAGFRPVLVEPDAGRAAEAAALDVPVVASMPELDGSADVVVTDHHRPELGPALRDALAGGPRWIGVMGNPRHRGPHVEALRELGVGEAEILTVHRPIGLNIGSRRPAEIAVATLAGLLADRNGKPGGFEF</sequence>
<name>A0ABV4CS22_9PSEU</name>
<comment type="caution">
    <text evidence="2">The sequence shown here is derived from an EMBL/GenBank/DDBJ whole genome shotgun (WGS) entry which is preliminary data.</text>
</comment>